<evidence type="ECO:0000313" key="9">
    <source>
        <dbReference type="EMBL" id="CAK6442327.1"/>
    </source>
</evidence>
<evidence type="ECO:0000256" key="7">
    <source>
        <dbReference type="SAM" id="SignalP"/>
    </source>
</evidence>
<evidence type="ECO:0000256" key="1">
    <source>
        <dbReference type="ARBA" id="ARBA00004370"/>
    </source>
</evidence>
<proteinExistence type="predicted"/>
<organism evidence="9 10">
    <name type="scientific">Pipistrellus nathusii</name>
    <name type="common">Nathusius' pipistrelle</name>
    <dbReference type="NCBI Taxonomy" id="59473"/>
    <lineage>
        <taxon>Eukaryota</taxon>
        <taxon>Metazoa</taxon>
        <taxon>Chordata</taxon>
        <taxon>Craniata</taxon>
        <taxon>Vertebrata</taxon>
        <taxon>Euteleostomi</taxon>
        <taxon>Mammalia</taxon>
        <taxon>Eutheria</taxon>
        <taxon>Laurasiatheria</taxon>
        <taxon>Chiroptera</taxon>
        <taxon>Yangochiroptera</taxon>
        <taxon>Vespertilionidae</taxon>
        <taxon>Pipistrellus</taxon>
    </lineage>
</organism>
<name>A0ABP0A1B9_PIPNA</name>
<dbReference type="InterPro" id="IPR026910">
    <property type="entry name" value="Shisa"/>
</dbReference>
<evidence type="ECO:0000313" key="10">
    <source>
        <dbReference type="Proteomes" id="UP001314169"/>
    </source>
</evidence>
<evidence type="ECO:0000256" key="3">
    <source>
        <dbReference type="ARBA" id="ARBA00022989"/>
    </source>
</evidence>
<gene>
    <name evidence="9" type="ORF">MPIPNATIZW_LOCUS10633</name>
</gene>
<keyword evidence="2 6" id="KW-0812">Transmembrane</keyword>
<keyword evidence="4 6" id="KW-0472">Membrane</keyword>
<sequence>MPLPAVALLLLGAPLALAGTGCLGYLDEEDAWHPGFSCQPFTFCCGTCRHRYCCRDLSLLISELQQKRCLGFSPKFTAGLAAALTLFLAVVAAAAGCCFCSWRYLARRRRRLQSPFPGQEIPMTGALVQPAYPYPQDPKAGPGPPPPGFLCSPSAPPQPPLYPAGPPVYSPAAPPPYLPPQPTYPGA</sequence>
<keyword evidence="3 6" id="KW-1133">Transmembrane helix</keyword>
<keyword evidence="7" id="KW-0732">Signal</keyword>
<dbReference type="Proteomes" id="UP001314169">
    <property type="component" value="Chromosome 20"/>
</dbReference>
<dbReference type="InterPro" id="IPR053891">
    <property type="entry name" value="Shisa_N"/>
</dbReference>
<reference evidence="9" key="1">
    <citation type="submission" date="2023-12" db="EMBL/GenBank/DDBJ databases">
        <authorList>
            <person name="Brown T."/>
        </authorList>
    </citation>
    <scope>NUCLEOTIDE SEQUENCE</scope>
</reference>
<feature type="domain" description="Shisa N-terminal" evidence="8">
    <location>
        <begin position="20"/>
        <end position="69"/>
    </location>
</feature>
<protein>
    <recommendedName>
        <fullName evidence="8">Shisa N-terminal domain-containing protein</fullName>
    </recommendedName>
</protein>
<comment type="subcellular location">
    <subcellularLocation>
        <location evidence="1">Membrane</location>
    </subcellularLocation>
</comment>
<feature type="region of interest" description="Disordered" evidence="5">
    <location>
        <begin position="132"/>
        <end position="167"/>
    </location>
</feature>
<feature type="signal peptide" evidence="7">
    <location>
        <begin position="1"/>
        <end position="18"/>
    </location>
</feature>
<feature type="chain" id="PRO_5046613971" description="Shisa N-terminal domain-containing protein" evidence="7">
    <location>
        <begin position="19"/>
        <end position="187"/>
    </location>
</feature>
<dbReference type="PANTHER" id="PTHR31395:SF5">
    <property type="entry name" value="PROTEIN SHISA-4"/>
    <property type="match status" value="1"/>
</dbReference>
<evidence type="ECO:0000256" key="4">
    <source>
        <dbReference type="ARBA" id="ARBA00023136"/>
    </source>
</evidence>
<evidence type="ECO:0000256" key="5">
    <source>
        <dbReference type="SAM" id="MobiDB-lite"/>
    </source>
</evidence>
<evidence type="ECO:0000256" key="6">
    <source>
        <dbReference type="SAM" id="Phobius"/>
    </source>
</evidence>
<dbReference type="EMBL" id="OY882877">
    <property type="protein sequence ID" value="CAK6442327.1"/>
    <property type="molecule type" value="Genomic_DNA"/>
</dbReference>
<evidence type="ECO:0000256" key="2">
    <source>
        <dbReference type="ARBA" id="ARBA00022692"/>
    </source>
</evidence>
<accession>A0ABP0A1B9</accession>
<keyword evidence="10" id="KW-1185">Reference proteome</keyword>
<evidence type="ECO:0000259" key="8">
    <source>
        <dbReference type="Pfam" id="PF13908"/>
    </source>
</evidence>
<feature type="transmembrane region" description="Helical" evidence="6">
    <location>
        <begin position="80"/>
        <end position="105"/>
    </location>
</feature>
<dbReference type="Pfam" id="PF13908">
    <property type="entry name" value="Shisa_N"/>
    <property type="match status" value="1"/>
</dbReference>
<dbReference type="PANTHER" id="PTHR31395">
    <property type="entry name" value="SHISA"/>
    <property type="match status" value="1"/>
</dbReference>